<dbReference type="AlphaFoldDB" id="D5X2M6"/>
<organism evidence="2">
    <name type="scientific">Thiomonas intermedia (strain K12)</name>
    <name type="common">Thiobacillus intermedius</name>
    <dbReference type="NCBI Taxonomy" id="75379"/>
    <lineage>
        <taxon>Bacteria</taxon>
        <taxon>Pseudomonadati</taxon>
        <taxon>Pseudomonadota</taxon>
        <taxon>Betaproteobacteria</taxon>
        <taxon>Burkholderiales</taxon>
        <taxon>Thiomonas</taxon>
    </lineage>
</organism>
<sequence length="249" mass="27808">MIGFQAQNTPAWGRCPRSARSLHAAKSGRSSSDPVSGHSGGTVSVAPTCHMDSGSLYAVCCCFFHFVILPCGWFLILNKNLQNKSSGIPMLCGRTFTLKQVRTFELMAFLELRTPRDMLNKAKREHGRLSSDFNIDNVFNFFVTANHIRDYIEKTAAVDRDVVAAFCSSQAMLDCRDLCDKAKHLRLTRRADPVTHRWSGALGGAPLNALPLGGNGRWELWSDDRHVDIQQLAHVVLNSWDEFFELHGL</sequence>
<dbReference type="HOGENOM" id="CLU_1115358_0_0_4"/>
<evidence type="ECO:0000313" key="2">
    <source>
        <dbReference type="EMBL" id="ADG31359.1"/>
    </source>
</evidence>
<gene>
    <name evidence="2" type="ordered locus">Tint_1999</name>
</gene>
<feature type="transmembrane region" description="Helical" evidence="1">
    <location>
        <begin position="56"/>
        <end position="76"/>
    </location>
</feature>
<keyword evidence="1" id="KW-1133">Transmembrane helix</keyword>
<name>D5X2M6_THIK1</name>
<evidence type="ECO:0000256" key="1">
    <source>
        <dbReference type="SAM" id="Phobius"/>
    </source>
</evidence>
<dbReference type="KEGG" id="tin:Tint_1999"/>
<dbReference type="EMBL" id="CP002021">
    <property type="protein sequence ID" value="ADG31359.1"/>
    <property type="molecule type" value="Genomic_DNA"/>
</dbReference>
<keyword evidence="1" id="KW-0812">Transmembrane</keyword>
<accession>D5X2M6</accession>
<reference evidence="2" key="1">
    <citation type="submission" date="2010-04" db="EMBL/GenBank/DDBJ databases">
        <title>Complete sequence of Thiomonas intermedia K12.</title>
        <authorList>
            <consortium name="US DOE Joint Genome Institute"/>
            <person name="Lucas S."/>
            <person name="Copeland A."/>
            <person name="Lapidus A."/>
            <person name="Cheng J.-F."/>
            <person name="Bruce D."/>
            <person name="Goodwin L."/>
            <person name="Pitluck S."/>
            <person name="Davenport K."/>
            <person name="Detter J.C."/>
            <person name="Han C."/>
            <person name="Tapia R."/>
            <person name="Land M."/>
            <person name="Hauser L."/>
            <person name="Kyrpides N."/>
            <person name="Ovchinnikova G."/>
            <person name="Kerfeld C.A."/>
            <person name="Cannon G.C."/>
            <person name="Heinhorst S."/>
            <person name="Woyke T."/>
        </authorList>
    </citation>
    <scope>NUCLEOTIDE SEQUENCE [LARGE SCALE GENOMIC DNA]</scope>
    <source>
        <strain evidence="2">K12</strain>
    </source>
</reference>
<protein>
    <submittedName>
        <fullName evidence="2">Uncharacterized protein</fullName>
    </submittedName>
</protein>
<keyword evidence="1" id="KW-0472">Membrane</keyword>
<proteinExistence type="predicted"/>
<dbReference type="eggNOG" id="ENOG5033F2X">
    <property type="taxonomic scope" value="Bacteria"/>
</dbReference>